<dbReference type="InterPro" id="IPR003594">
    <property type="entry name" value="HATPase_dom"/>
</dbReference>
<dbReference type="InterPro" id="IPR036457">
    <property type="entry name" value="PPM-type-like_dom_sf"/>
</dbReference>
<evidence type="ECO:0000256" key="6">
    <source>
        <dbReference type="ARBA" id="ARBA00022777"/>
    </source>
</evidence>
<evidence type="ECO:0000256" key="11">
    <source>
        <dbReference type="ARBA" id="ARBA00023211"/>
    </source>
</evidence>
<keyword evidence="11" id="KW-0464">Manganese</keyword>
<name>A0A917ZFX4_9ACTN</name>
<gene>
    <name evidence="17" type="ORF">GCM10012280_08420</name>
</gene>
<keyword evidence="6" id="KW-0418">Kinase</keyword>
<dbReference type="InterPro" id="IPR029016">
    <property type="entry name" value="GAF-like_dom_sf"/>
</dbReference>
<evidence type="ECO:0000256" key="3">
    <source>
        <dbReference type="ARBA" id="ARBA00022679"/>
    </source>
</evidence>
<keyword evidence="4" id="KW-0479">Metal-binding</keyword>
<dbReference type="PANTHER" id="PTHR43156:SF2">
    <property type="entry name" value="STAGE II SPORULATION PROTEIN E"/>
    <property type="match status" value="1"/>
</dbReference>
<evidence type="ECO:0000256" key="13">
    <source>
        <dbReference type="ARBA" id="ARBA00056274"/>
    </source>
</evidence>
<evidence type="ECO:0000256" key="1">
    <source>
        <dbReference type="ARBA" id="ARBA00013081"/>
    </source>
</evidence>
<keyword evidence="2" id="KW-0597">Phosphoprotein</keyword>
<dbReference type="InterPro" id="IPR001932">
    <property type="entry name" value="PPM-type_phosphatase-like_dom"/>
</dbReference>
<keyword evidence="3" id="KW-0808">Transferase</keyword>
<dbReference type="Proteomes" id="UP000641932">
    <property type="component" value="Unassembled WGS sequence"/>
</dbReference>
<dbReference type="CDD" id="cd16936">
    <property type="entry name" value="HATPase_RsbW-like"/>
    <property type="match status" value="1"/>
</dbReference>
<dbReference type="Gene3D" id="3.60.40.10">
    <property type="entry name" value="PPM-type phosphatase domain"/>
    <property type="match status" value="1"/>
</dbReference>
<dbReference type="FunFam" id="3.60.40.10:FF:000005">
    <property type="entry name" value="Serine/threonine protein phosphatase"/>
    <property type="match status" value="1"/>
</dbReference>
<dbReference type="Pfam" id="PF07228">
    <property type="entry name" value="SpoIIE"/>
    <property type="match status" value="1"/>
</dbReference>
<keyword evidence="7" id="KW-0378">Hydrolase</keyword>
<accession>A0A917ZFX4</accession>
<evidence type="ECO:0000256" key="8">
    <source>
        <dbReference type="ARBA" id="ARBA00022840"/>
    </source>
</evidence>
<feature type="domain" description="PPM-type phosphatase" evidence="16">
    <location>
        <begin position="344"/>
        <end position="569"/>
    </location>
</feature>
<keyword evidence="10" id="KW-0904">Protein phosphatase</keyword>
<comment type="function">
    <text evidence="13">Primarily acts as an independent SigF regulator that is sensitive to the osmosensory signal, mediating the cross talk of PknD with the SigF regulon. Possesses both phosphatase and kinase activities. The kinase domain functions as a classic anti-sigma factor-like kinase to phosphorylate the anti-anti-sigma factor domain at the canonical regulatory site, and the phosphatase domain antagonizes this activity.</text>
</comment>
<organism evidence="17 18">
    <name type="scientific">Wenjunlia tyrosinilytica</name>
    <dbReference type="NCBI Taxonomy" id="1544741"/>
    <lineage>
        <taxon>Bacteria</taxon>
        <taxon>Bacillati</taxon>
        <taxon>Actinomycetota</taxon>
        <taxon>Actinomycetes</taxon>
        <taxon>Kitasatosporales</taxon>
        <taxon>Streptomycetaceae</taxon>
        <taxon>Wenjunlia</taxon>
    </lineage>
</organism>
<dbReference type="GO" id="GO:0016301">
    <property type="term" value="F:kinase activity"/>
    <property type="evidence" value="ECO:0007669"/>
    <property type="project" value="UniProtKB-KW"/>
</dbReference>
<dbReference type="Gene3D" id="3.30.565.10">
    <property type="entry name" value="Histidine kinase-like ATPase, C-terminal domain"/>
    <property type="match status" value="1"/>
</dbReference>
<comment type="caution">
    <text evidence="17">The sequence shown here is derived from an EMBL/GenBank/DDBJ whole genome shotgun (WGS) entry which is preliminary data.</text>
</comment>
<evidence type="ECO:0000313" key="17">
    <source>
        <dbReference type="EMBL" id="GGO82255.1"/>
    </source>
</evidence>
<dbReference type="PANTHER" id="PTHR43156">
    <property type="entry name" value="STAGE II SPORULATION PROTEIN E-RELATED"/>
    <property type="match status" value="1"/>
</dbReference>
<evidence type="ECO:0000256" key="2">
    <source>
        <dbReference type="ARBA" id="ARBA00022553"/>
    </source>
</evidence>
<keyword evidence="9" id="KW-0460">Magnesium</keyword>
<reference evidence="17" key="2">
    <citation type="submission" date="2020-09" db="EMBL/GenBank/DDBJ databases">
        <authorList>
            <person name="Sun Q."/>
            <person name="Zhou Y."/>
        </authorList>
    </citation>
    <scope>NUCLEOTIDE SEQUENCE</scope>
    <source>
        <strain evidence="17">CGMCC 4.7201</strain>
    </source>
</reference>
<protein>
    <recommendedName>
        <fullName evidence="1">protein-serine/threonine phosphatase</fullName>
        <ecNumber evidence="1">3.1.3.16</ecNumber>
    </recommendedName>
    <alternativeName>
        <fullName evidence="15">Protein-serine/threonine phosphatase</fullName>
    </alternativeName>
    <alternativeName>
        <fullName evidence="14">Serine/threonine-protein kinase</fullName>
    </alternativeName>
</protein>
<dbReference type="EC" id="3.1.3.16" evidence="1"/>
<dbReference type="Gene3D" id="3.30.450.40">
    <property type="match status" value="1"/>
</dbReference>
<sequence length="708" mass="75922">MHSDHGSAARGEPSLAQAAEALVFDALTALGMGLVRWEAGNGTVELDAEAARLVTLAPEHTVVRASVVRACFHPEDFVELGTRVVLALTENSVAEALLRVVADDGRVLRVVRARMRPLGGERPDVVVGTLHEEHHLDGAPDGVRPQLTLPPLGETEWRRSREAFLLDAGRALAEATSTSAVLRVAANLSMPGFTPDGLAVFGVEGDRLSAIGFHGYGAGEEDAFDSMPLNTEYPAALVARTGRAIYLPTQESYKERFPGTWPLVRPFGRNSWAFLPLVVGGRTIGAWMASFVQPVTFTPDERAVLTTIARMLAQALDRARVHESERALSDGLQRTMLPKTLPTVEGMTVAARYVPTGGGLQVGGDWYDVMSLPNGRTAIAIGDVQGHDVRAAGIMAQLRIALRAYASEGHRPDAVLARASRFLAGLDTDRFATCLYLELDPVNGALDIARAGHLDPAIRLSDGTCVVRPVPGGLPLGVDPDDDYPVTRLVLDRGEVMLLCTDGLIETGGHDLDSGRHRLHGVLGPDSAEDMESLADDLIGAVHGPASHHATGPLADRRQDDIALVLLRRDLACARVAGAARRTVLTISQAETSRIAAARADVRATLHNWAVPELVDVAELLVSELLTNVLVHTDCDAMLTAELTGPQERRRLRVEVSDQSQQLPHRRSPGELASSGRGLLLMDALADAWGVEPRGYGKSTWFELSEGV</sequence>
<dbReference type="Pfam" id="PF13581">
    <property type="entry name" value="HATPase_c_2"/>
    <property type="match status" value="1"/>
</dbReference>
<evidence type="ECO:0000259" key="16">
    <source>
        <dbReference type="SMART" id="SM00331"/>
    </source>
</evidence>
<dbReference type="GO" id="GO:0046872">
    <property type="term" value="F:metal ion binding"/>
    <property type="evidence" value="ECO:0007669"/>
    <property type="project" value="UniProtKB-KW"/>
</dbReference>
<keyword evidence="8" id="KW-0067">ATP-binding</keyword>
<evidence type="ECO:0000256" key="5">
    <source>
        <dbReference type="ARBA" id="ARBA00022741"/>
    </source>
</evidence>
<dbReference type="GO" id="GO:0004722">
    <property type="term" value="F:protein serine/threonine phosphatase activity"/>
    <property type="evidence" value="ECO:0007669"/>
    <property type="project" value="UniProtKB-EC"/>
</dbReference>
<evidence type="ECO:0000256" key="9">
    <source>
        <dbReference type="ARBA" id="ARBA00022842"/>
    </source>
</evidence>
<evidence type="ECO:0000256" key="7">
    <source>
        <dbReference type="ARBA" id="ARBA00022801"/>
    </source>
</evidence>
<dbReference type="InterPro" id="IPR052016">
    <property type="entry name" value="Bact_Sigma-Reg"/>
</dbReference>
<dbReference type="AlphaFoldDB" id="A0A917ZFX4"/>
<evidence type="ECO:0000256" key="15">
    <source>
        <dbReference type="ARBA" id="ARBA00081350"/>
    </source>
</evidence>
<dbReference type="SUPFAM" id="SSF55781">
    <property type="entry name" value="GAF domain-like"/>
    <property type="match status" value="1"/>
</dbReference>
<dbReference type="Gene3D" id="3.30.450.20">
    <property type="entry name" value="PAS domain"/>
    <property type="match status" value="1"/>
</dbReference>
<comment type="catalytic activity">
    <reaction evidence="12">
        <text>O-phospho-L-seryl-[protein] + H2O = L-seryl-[protein] + phosphate</text>
        <dbReference type="Rhea" id="RHEA:20629"/>
        <dbReference type="Rhea" id="RHEA-COMP:9863"/>
        <dbReference type="Rhea" id="RHEA-COMP:11604"/>
        <dbReference type="ChEBI" id="CHEBI:15377"/>
        <dbReference type="ChEBI" id="CHEBI:29999"/>
        <dbReference type="ChEBI" id="CHEBI:43474"/>
        <dbReference type="ChEBI" id="CHEBI:83421"/>
        <dbReference type="EC" id="3.1.3.16"/>
    </reaction>
</comment>
<evidence type="ECO:0000256" key="14">
    <source>
        <dbReference type="ARBA" id="ARBA00075117"/>
    </source>
</evidence>
<dbReference type="Pfam" id="PF13185">
    <property type="entry name" value="GAF_2"/>
    <property type="match status" value="1"/>
</dbReference>
<dbReference type="InterPro" id="IPR036890">
    <property type="entry name" value="HATPase_C_sf"/>
</dbReference>
<keyword evidence="18" id="KW-1185">Reference proteome</keyword>
<reference evidence="17" key="1">
    <citation type="journal article" date="2014" name="Int. J. Syst. Evol. Microbiol.">
        <title>Complete genome sequence of Corynebacterium casei LMG S-19264T (=DSM 44701T), isolated from a smear-ripened cheese.</title>
        <authorList>
            <consortium name="US DOE Joint Genome Institute (JGI-PGF)"/>
            <person name="Walter F."/>
            <person name="Albersmeier A."/>
            <person name="Kalinowski J."/>
            <person name="Ruckert C."/>
        </authorList>
    </citation>
    <scope>NUCLEOTIDE SEQUENCE</scope>
    <source>
        <strain evidence="17">CGMCC 4.7201</strain>
    </source>
</reference>
<dbReference type="SMART" id="SM00331">
    <property type="entry name" value="PP2C_SIG"/>
    <property type="match status" value="1"/>
</dbReference>
<dbReference type="InterPro" id="IPR003018">
    <property type="entry name" value="GAF"/>
</dbReference>
<dbReference type="GO" id="GO:0005524">
    <property type="term" value="F:ATP binding"/>
    <property type="evidence" value="ECO:0007669"/>
    <property type="project" value="UniProtKB-KW"/>
</dbReference>
<evidence type="ECO:0000313" key="18">
    <source>
        <dbReference type="Proteomes" id="UP000641932"/>
    </source>
</evidence>
<evidence type="ECO:0000256" key="12">
    <source>
        <dbReference type="ARBA" id="ARBA00047761"/>
    </source>
</evidence>
<proteinExistence type="predicted"/>
<dbReference type="EMBL" id="BMMS01000003">
    <property type="protein sequence ID" value="GGO82255.1"/>
    <property type="molecule type" value="Genomic_DNA"/>
</dbReference>
<keyword evidence="5" id="KW-0547">Nucleotide-binding</keyword>
<evidence type="ECO:0000256" key="4">
    <source>
        <dbReference type="ARBA" id="ARBA00022723"/>
    </source>
</evidence>
<dbReference type="SUPFAM" id="SSF81606">
    <property type="entry name" value="PP2C-like"/>
    <property type="match status" value="1"/>
</dbReference>
<evidence type="ECO:0000256" key="10">
    <source>
        <dbReference type="ARBA" id="ARBA00022912"/>
    </source>
</evidence>